<keyword evidence="2" id="KW-1185">Reference proteome</keyword>
<feature type="compositionally biased region" description="Low complexity" evidence="1">
    <location>
        <begin position="100"/>
        <end position="121"/>
    </location>
</feature>
<dbReference type="KEGG" id="dzi:111284889"/>
<evidence type="ECO:0000313" key="3">
    <source>
        <dbReference type="RefSeq" id="XP_022729702.1"/>
    </source>
</evidence>
<organism evidence="2 3">
    <name type="scientific">Durio zibethinus</name>
    <name type="common">Durian</name>
    <dbReference type="NCBI Taxonomy" id="66656"/>
    <lineage>
        <taxon>Eukaryota</taxon>
        <taxon>Viridiplantae</taxon>
        <taxon>Streptophyta</taxon>
        <taxon>Embryophyta</taxon>
        <taxon>Tracheophyta</taxon>
        <taxon>Spermatophyta</taxon>
        <taxon>Magnoliopsida</taxon>
        <taxon>eudicotyledons</taxon>
        <taxon>Gunneridae</taxon>
        <taxon>Pentapetalae</taxon>
        <taxon>rosids</taxon>
        <taxon>malvids</taxon>
        <taxon>Malvales</taxon>
        <taxon>Malvaceae</taxon>
        <taxon>Helicteroideae</taxon>
        <taxon>Durio</taxon>
    </lineage>
</organism>
<dbReference type="AlphaFoldDB" id="A0A6P5XP51"/>
<dbReference type="GeneID" id="111284889"/>
<proteinExistence type="predicted"/>
<sequence>MDILELLMQSLSFSWCCSQLLQCLAGLSYMLARGETPDEETKPLPQPVDRGKRKIGEVSNLEIDDLLRFSDFVENPKKYQPVETHPVDPNYFPKKEKIKQTSTVEQSQTSQTSQTQQQPSSMNIDLLNKRTVAQGGTYLDLSKVSLSEYEKSIDEWVQSMFIVITNYKDIWNKERFLNYFCGIWQGDALKFLKK</sequence>
<dbReference type="Proteomes" id="UP000515121">
    <property type="component" value="Unplaced"/>
</dbReference>
<protein>
    <submittedName>
        <fullName evidence="3">Uncharacterized protein LOC111284889</fullName>
    </submittedName>
</protein>
<gene>
    <name evidence="3" type="primary">LOC111284889</name>
</gene>
<reference evidence="3" key="1">
    <citation type="submission" date="2025-08" db="UniProtKB">
        <authorList>
            <consortium name="RefSeq"/>
        </authorList>
    </citation>
    <scope>IDENTIFICATION</scope>
    <source>
        <tissue evidence="3">Fruit stalk</tissue>
    </source>
</reference>
<dbReference type="RefSeq" id="XP_022729702.1">
    <property type="nucleotide sequence ID" value="XM_022873967.1"/>
</dbReference>
<evidence type="ECO:0000313" key="2">
    <source>
        <dbReference type="Proteomes" id="UP000515121"/>
    </source>
</evidence>
<feature type="region of interest" description="Disordered" evidence="1">
    <location>
        <begin position="98"/>
        <end position="121"/>
    </location>
</feature>
<dbReference type="OrthoDB" id="951980at2759"/>
<accession>A0A6P5XP51</accession>
<evidence type="ECO:0000256" key="1">
    <source>
        <dbReference type="SAM" id="MobiDB-lite"/>
    </source>
</evidence>
<name>A0A6P5XP51_DURZI</name>